<dbReference type="InterPro" id="IPR020625">
    <property type="entry name" value="Schiff_base-form_aldolases_AS"/>
</dbReference>
<dbReference type="SUPFAM" id="SSF53448">
    <property type="entry name" value="Nucleotide-diphospho-sugar transferases"/>
    <property type="match status" value="1"/>
</dbReference>
<evidence type="ECO:0000256" key="1">
    <source>
        <dbReference type="ARBA" id="ARBA00023239"/>
    </source>
</evidence>
<keyword evidence="1" id="KW-0456">Lyase</keyword>
<feature type="non-terminal residue" evidence="3">
    <location>
        <position position="345"/>
    </location>
</feature>
<dbReference type="PROSITE" id="PS00666">
    <property type="entry name" value="DHDPS_2"/>
    <property type="match status" value="1"/>
</dbReference>
<evidence type="ECO:0000313" key="4">
    <source>
        <dbReference type="Proteomes" id="UP001597045"/>
    </source>
</evidence>
<dbReference type="Pfam" id="PF00701">
    <property type="entry name" value="DHDPS"/>
    <property type="match status" value="1"/>
</dbReference>
<dbReference type="PANTHER" id="PTHR46390">
    <property type="entry name" value="MANNOSE-1-PHOSPHATE GUANYLYLTRANSFERASE"/>
    <property type="match status" value="1"/>
</dbReference>
<comment type="caution">
    <text evidence="3">The sequence shown here is derived from an EMBL/GenBank/DDBJ whole genome shotgun (WGS) entry which is preliminary data.</text>
</comment>
<dbReference type="Proteomes" id="UP001597045">
    <property type="component" value="Unassembled WGS sequence"/>
</dbReference>
<name>A0ABW3MG53_9PSEU</name>
<evidence type="ECO:0000256" key="2">
    <source>
        <dbReference type="ARBA" id="ARBA00023270"/>
    </source>
</evidence>
<dbReference type="InterPro" id="IPR029044">
    <property type="entry name" value="Nucleotide-diphossugar_trans"/>
</dbReference>
<dbReference type="InterPro" id="IPR013785">
    <property type="entry name" value="Aldolase_TIM"/>
</dbReference>
<gene>
    <name evidence="3" type="ORF">ACFQ1S_28010</name>
</gene>
<dbReference type="Gene3D" id="3.20.20.70">
    <property type="entry name" value="Aldolase class I"/>
    <property type="match status" value="1"/>
</dbReference>
<dbReference type="SMART" id="SM01130">
    <property type="entry name" value="DHDPS"/>
    <property type="match status" value="1"/>
</dbReference>
<keyword evidence="4" id="KW-1185">Reference proteome</keyword>
<dbReference type="InterPro" id="IPR002220">
    <property type="entry name" value="DapA-like"/>
</dbReference>
<dbReference type="InterPro" id="IPR051161">
    <property type="entry name" value="Mannose-6P_isomerase_type2"/>
</dbReference>
<evidence type="ECO:0000313" key="3">
    <source>
        <dbReference type="EMBL" id="MFD1049107.1"/>
    </source>
</evidence>
<accession>A0ABW3MG53</accession>
<dbReference type="PANTHER" id="PTHR46390:SF1">
    <property type="entry name" value="MANNOSE-1-PHOSPHATE GUANYLYLTRANSFERASE"/>
    <property type="match status" value="1"/>
</dbReference>
<dbReference type="SUPFAM" id="SSF51569">
    <property type="entry name" value="Aldolase"/>
    <property type="match status" value="1"/>
</dbReference>
<dbReference type="EMBL" id="JBHTIS010001983">
    <property type="protein sequence ID" value="MFD1049107.1"/>
    <property type="molecule type" value="Genomic_DNA"/>
</dbReference>
<feature type="non-terminal residue" evidence="3">
    <location>
        <position position="1"/>
    </location>
</feature>
<organism evidence="3 4">
    <name type="scientific">Kibdelosporangium lantanae</name>
    <dbReference type="NCBI Taxonomy" id="1497396"/>
    <lineage>
        <taxon>Bacteria</taxon>
        <taxon>Bacillati</taxon>
        <taxon>Actinomycetota</taxon>
        <taxon>Actinomycetes</taxon>
        <taxon>Pseudonocardiales</taxon>
        <taxon>Pseudonocardiaceae</taxon>
        <taxon>Kibdelosporangium</taxon>
    </lineage>
</organism>
<proteinExistence type="predicted"/>
<keyword evidence="2" id="KW-0704">Schiff base</keyword>
<reference evidence="4" key="1">
    <citation type="journal article" date="2019" name="Int. J. Syst. Evol. Microbiol.">
        <title>The Global Catalogue of Microorganisms (GCM) 10K type strain sequencing project: providing services to taxonomists for standard genome sequencing and annotation.</title>
        <authorList>
            <consortium name="The Broad Institute Genomics Platform"/>
            <consortium name="The Broad Institute Genome Sequencing Center for Infectious Disease"/>
            <person name="Wu L."/>
            <person name="Ma J."/>
        </authorList>
    </citation>
    <scope>NUCLEOTIDE SEQUENCE [LARGE SCALE GENOMIC DNA]</scope>
    <source>
        <strain evidence="4">JCM 31486</strain>
    </source>
</reference>
<dbReference type="PRINTS" id="PR00146">
    <property type="entry name" value="DHPICSNTHASE"/>
</dbReference>
<protein>
    <submittedName>
        <fullName evidence="3">Dihydrodipicolinate synthase family protein</fullName>
    </submittedName>
</protein>
<sequence length="345" mass="37530">VANEIGDRVPFVPGTGSTKLDETLELTSAARDAGADAVLIITPYYARPTQEALYVWYSTVAREFPDLPIVAYNVPSRTAVEIAPETVGRLFRDHDNFVGVKETTKDFEHFSRVIHAAGPDLVVWSGIELLCLPVLSLGGAGFLSALANIAPAAVAEMYEAATNGAQEGRLMTIGIAPTRPETGYGYLQCSARAELGVQQQVLEFKEKPTLPVATEYVASGRYLWNASMFVWRTDVFLGELEKRRPDVFTPVSKIAEAWDTDARDDVIGSLWTSIPKVAVEYAVMEPAAADGLVATVPGDFGWSDIGDFETLARVRRYLGANPYGALELLHAFMTAWGINPQPTDP</sequence>